<evidence type="ECO:0000256" key="3">
    <source>
        <dbReference type="ARBA" id="ARBA00005232"/>
    </source>
</evidence>
<dbReference type="EC" id="2.3.1.7" evidence="16"/>
<dbReference type="GeneID" id="34524468"/>
<sequence>MLQYSSRVSLSVAARLMSSRSLHAAAGSPMFQKFAMDTHNDEHYYAVNANEVYQRSRPTFKGETFKLQKDLPALPVPELEETLSKYLTSVKPYIQNEKQLERQQLLVQDFRDNWGSLLQDRLQAYARGKRNWMAQWWDAQAYLQYNDPVIPYVSYFYNHKPLPATHAEIENDPLLKATAIVTTTSKFVEAIKDESLPAELIRGTPFCMNSFQLMFNGARIPGLPEEQSDGAIFYSAYENNFVVVALRGNFYKMVTHDAEGTPLAPSQIWEQLYTIVNLLDSQLNTAGAGVGALTSLPRDQWRTANVELIKDPSSRESLEIIHRAAYVLCLDLDTKPVTLEEKSRNSWHGDGINRFYDKPVQFFVTGNGKSGFLGEHSKMDGTPTLFLNTFLCQQLVKMDPAQFISQLRQPIVGVAEQPALLPFTLSAPVKNAIAQAKAQFQGVTQEHELKVCHYNRYGKNLIKQFKMSPDAYVQQIIQLAIYKYLGKQLPTYEAASTRKFFKGRTETGRSVTEASAQFVTNWDKPDVPLDTKITLLRNAIKDHAAYLTMAANGQGIDRHFFGLKNVLKEGESVPLFNDPLFNYSANWYVSTSQLSGELFDGYGWSQVNDVGLGLAYMVNKDWLHFNIVHKPAKSGLDAERIALPSSTKPRTRWQTPWWPPSQRTRRNCECQLPLKLHSVGSLSSVTLRNDYISRK</sequence>
<evidence type="ECO:0000256" key="13">
    <source>
        <dbReference type="ARBA" id="ARBA00023315"/>
    </source>
</evidence>
<keyword evidence="10" id="KW-0496">Mitochondrion</keyword>
<evidence type="ECO:0000256" key="2">
    <source>
        <dbReference type="ARBA" id="ARBA00004443"/>
    </source>
</evidence>
<dbReference type="OMA" id="KMDGTPT"/>
<dbReference type="AlphaFoldDB" id="J7RH07"/>
<keyword evidence="22" id="KW-1185">Reference proteome</keyword>
<keyword evidence="11" id="KW-0472">Membrane</keyword>
<dbReference type="Gene3D" id="3.30.559.10">
    <property type="entry name" value="Chloramphenicol acetyltransferase-like domain"/>
    <property type="match status" value="1"/>
</dbReference>
<evidence type="ECO:0000256" key="8">
    <source>
        <dbReference type="ARBA" id="ARBA00022946"/>
    </source>
</evidence>
<dbReference type="GO" id="GO:0006631">
    <property type="term" value="P:fatty acid metabolic process"/>
    <property type="evidence" value="ECO:0007669"/>
    <property type="project" value="UniProtKB-KW"/>
</dbReference>
<dbReference type="InterPro" id="IPR000542">
    <property type="entry name" value="Carn_acyl_trans"/>
</dbReference>
<keyword evidence="6" id="KW-0999">Mitochondrion inner membrane</keyword>
<comment type="catalytic activity">
    <reaction evidence="14">
        <text>(R)-carnitine + acetyl-CoA = O-acetyl-(R)-carnitine + CoA</text>
        <dbReference type="Rhea" id="RHEA:21136"/>
        <dbReference type="ChEBI" id="CHEBI:16347"/>
        <dbReference type="ChEBI" id="CHEBI:57287"/>
        <dbReference type="ChEBI" id="CHEBI:57288"/>
        <dbReference type="ChEBI" id="CHEBI:57589"/>
        <dbReference type="EC" id="2.3.1.7"/>
    </reaction>
</comment>
<evidence type="ECO:0000256" key="5">
    <source>
        <dbReference type="ARBA" id="ARBA00022679"/>
    </source>
</evidence>
<dbReference type="STRING" id="1071383.J7RH07"/>
<keyword evidence="7" id="KW-0276">Fatty acid metabolism</keyword>
<dbReference type="OrthoDB" id="240216at2759"/>
<evidence type="ECO:0000313" key="21">
    <source>
        <dbReference type="EMBL" id="CCK68818.1"/>
    </source>
</evidence>
<proteinExistence type="inferred from homology"/>
<dbReference type="InterPro" id="IPR023213">
    <property type="entry name" value="CAT-like_dom_sf"/>
</dbReference>
<dbReference type="InterPro" id="IPR042231">
    <property type="entry name" value="Cho/carn_acyl_trans_2"/>
</dbReference>
<dbReference type="PANTHER" id="PTHR22589">
    <property type="entry name" value="CARNITINE O-ACYLTRANSFERASE"/>
    <property type="match status" value="1"/>
</dbReference>
<dbReference type="SUPFAM" id="SSF52777">
    <property type="entry name" value="CoA-dependent acyltransferases"/>
    <property type="match status" value="2"/>
</dbReference>
<accession>J7RH07</accession>
<dbReference type="GO" id="GO:0009437">
    <property type="term" value="P:carnitine metabolic process"/>
    <property type="evidence" value="ECO:0007669"/>
    <property type="project" value="EnsemblFungi"/>
</dbReference>
<dbReference type="EMBL" id="HE978315">
    <property type="protein sequence ID" value="CCK68818.1"/>
    <property type="molecule type" value="Genomic_DNA"/>
</dbReference>
<dbReference type="RefSeq" id="XP_022463064.1">
    <property type="nucleotide sequence ID" value="XM_022606361.1"/>
</dbReference>
<dbReference type="GO" id="GO:0005777">
    <property type="term" value="C:peroxisome"/>
    <property type="evidence" value="ECO:0007669"/>
    <property type="project" value="UniProtKB-SubCell"/>
</dbReference>
<keyword evidence="4" id="KW-0813">Transport</keyword>
<dbReference type="Proteomes" id="UP000006310">
    <property type="component" value="Chromosome 2"/>
</dbReference>
<keyword evidence="5 19" id="KW-0808">Transferase</keyword>
<keyword evidence="8" id="KW-0809">Transit peptide</keyword>
<dbReference type="Pfam" id="PF00755">
    <property type="entry name" value="Carn_acyltransf"/>
    <property type="match status" value="1"/>
</dbReference>
<reference evidence="21 22" key="1">
    <citation type="journal article" date="2011" name="Proc. Natl. Acad. Sci. U.S.A.">
        <title>Evolutionary erosion of yeast sex chromosomes by mating-type switching accidents.</title>
        <authorList>
            <person name="Gordon J.L."/>
            <person name="Armisen D."/>
            <person name="Proux-Wera E."/>
            <person name="Oheigeartaigh S.S."/>
            <person name="Byrne K.P."/>
            <person name="Wolfe K.H."/>
        </authorList>
    </citation>
    <scope>NUCLEOTIDE SEQUENCE [LARGE SCALE GENOMIC DNA]</scope>
    <source>
        <strain evidence="22">ATCC MYA-139 / BCRC 22969 / CBS 8797 / CCRC 22969 / KCTC 17520 / NBRC 10181 / NCYC 3082</strain>
    </source>
</reference>
<evidence type="ECO:0000256" key="11">
    <source>
        <dbReference type="ARBA" id="ARBA00023136"/>
    </source>
</evidence>
<keyword evidence="9" id="KW-0443">Lipid metabolism</keyword>
<comment type="function">
    <text evidence="15">Carnitine acetylase is specific for short chain fatty acids. Carnitine acetylase seems to affect the flux through the pyruvate dehydrogenase complex. It may be involved as well in the transport of acetyl-CoA into mitochondria.</text>
</comment>
<gene>
    <name evidence="21" type="primary">KNAG0B03770</name>
    <name evidence="21" type="ordered locus">KNAG_0B03770</name>
</gene>
<dbReference type="GO" id="GO:0005743">
    <property type="term" value="C:mitochondrial inner membrane"/>
    <property type="evidence" value="ECO:0007669"/>
    <property type="project" value="UniProtKB-SubCell"/>
</dbReference>
<keyword evidence="13 19" id="KW-0012">Acyltransferase</keyword>
<evidence type="ECO:0000256" key="4">
    <source>
        <dbReference type="ARBA" id="ARBA00022448"/>
    </source>
</evidence>
<dbReference type="PROSITE" id="PS00440">
    <property type="entry name" value="ACYLTRANSF_C_2"/>
    <property type="match status" value="1"/>
</dbReference>
<dbReference type="KEGG" id="kng:KNAG_0B03770"/>
<comment type="similarity">
    <text evidence="3 19">Belongs to the carnitine/choline acetyltransferase family.</text>
</comment>
<evidence type="ECO:0000256" key="19">
    <source>
        <dbReference type="RuleBase" id="RU003801"/>
    </source>
</evidence>
<evidence type="ECO:0000256" key="17">
    <source>
        <dbReference type="ARBA" id="ARBA00073438"/>
    </source>
</evidence>
<reference evidence="22" key="2">
    <citation type="submission" date="2012-08" db="EMBL/GenBank/DDBJ databases">
        <title>Genome sequence of Kazachstania naganishii.</title>
        <authorList>
            <person name="Gordon J.L."/>
            <person name="Armisen D."/>
            <person name="Proux-Wera E."/>
            <person name="OhEigeartaigh S.S."/>
            <person name="Byrne K.P."/>
            <person name="Wolfe K.H."/>
        </authorList>
    </citation>
    <scope>NUCLEOTIDE SEQUENCE [LARGE SCALE GENOMIC DNA]</scope>
    <source>
        <strain evidence="22">ATCC MYA-139 / BCRC 22969 / CBS 8797 / CCRC 22969 / KCTC 17520 / NBRC 10181 / NCYC 3082</strain>
    </source>
</reference>
<name>J7RH07_HUIN7</name>
<feature type="domain" description="Choline/carnitine acyltransferase" evidence="20">
    <location>
        <begin position="74"/>
        <end position="633"/>
    </location>
</feature>
<feature type="active site" description="Proton acceptor" evidence="18">
    <location>
        <position position="376"/>
    </location>
</feature>
<evidence type="ECO:0000256" key="14">
    <source>
        <dbReference type="ARBA" id="ARBA00052702"/>
    </source>
</evidence>
<evidence type="ECO:0000256" key="1">
    <source>
        <dbReference type="ARBA" id="ARBA00004275"/>
    </source>
</evidence>
<dbReference type="PROSITE" id="PS00439">
    <property type="entry name" value="ACYLTRANSF_C_1"/>
    <property type="match status" value="1"/>
</dbReference>
<evidence type="ECO:0000256" key="18">
    <source>
        <dbReference type="PIRSR" id="PIRSR600542-1"/>
    </source>
</evidence>
<dbReference type="InterPro" id="IPR039551">
    <property type="entry name" value="Cho/carn_acyl_trans"/>
</dbReference>
<dbReference type="GO" id="GO:0004092">
    <property type="term" value="F:carnitine O-acetyltransferase activity"/>
    <property type="evidence" value="ECO:0007669"/>
    <property type="project" value="UniProtKB-EC"/>
</dbReference>
<evidence type="ECO:0000256" key="6">
    <source>
        <dbReference type="ARBA" id="ARBA00022792"/>
    </source>
</evidence>
<keyword evidence="12" id="KW-0576">Peroxisome</keyword>
<evidence type="ECO:0000256" key="12">
    <source>
        <dbReference type="ARBA" id="ARBA00023140"/>
    </source>
</evidence>
<evidence type="ECO:0000313" key="22">
    <source>
        <dbReference type="Proteomes" id="UP000006310"/>
    </source>
</evidence>
<dbReference type="PANTHER" id="PTHR22589:SF103">
    <property type="entry name" value="CARNITINE O-ACETYL-TRANSFERASE, ISOFORM A-RELATED"/>
    <property type="match status" value="1"/>
</dbReference>
<evidence type="ECO:0000256" key="7">
    <source>
        <dbReference type="ARBA" id="ARBA00022832"/>
    </source>
</evidence>
<comment type="subcellular location">
    <subcellularLocation>
        <location evidence="2">Mitochondrion inner membrane</location>
        <topology evidence="2">Peripheral membrane protein</topology>
        <orientation evidence="2">Matrix side</orientation>
    </subcellularLocation>
    <subcellularLocation>
        <location evidence="1">Peroxisome</location>
    </subcellularLocation>
</comment>
<evidence type="ECO:0000256" key="16">
    <source>
        <dbReference type="ARBA" id="ARBA00066910"/>
    </source>
</evidence>
<dbReference type="FunFam" id="3.30.559.70:FF:000007">
    <property type="entry name" value="Carnitine O-acetyltransferase, mitochondrial"/>
    <property type="match status" value="1"/>
</dbReference>
<dbReference type="HOGENOM" id="CLU_013513_5_1_1"/>
<dbReference type="eggNOG" id="KOG3717">
    <property type="taxonomic scope" value="Eukaryota"/>
</dbReference>
<protein>
    <recommendedName>
        <fullName evidence="17">Carnitine O-acetyltransferase, mitochondrial</fullName>
        <ecNumber evidence="16">2.3.1.7</ecNumber>
    </recommendedName>
</protein>
<organism evidence="21 22">
    <name type="scientific">Huiozyma naganishii (strain ATCC MYA-139 / BCRC 22969 / CBS 8797 / KCTC 17520 / NBRC 10181 / NCYC 3082 / Yp74L-3)</name>
    <name type="common">Yeast</name>
    <name type="synonym">Kazachstania naganishii</name>
    <dbReference type="NCBI Taxonomy" id="1071383"/>
    <lineage>
        <taxon>Eukaryota</taxon>
        <taxon>Fungi</taxon>
        <taxon>Dikarya</taxon>
        <taxon>Ascomycota</taxon>
        <taxon>Saccharomycotina</taxon>
        <taxon>Saccharomycetes</taxon>
        <taxon>Saccharomycetales</taxon>
        <taxon>Saccharomycetaceae</taxon>
        <taxon>Huiozyma</taxon>
    </lineage>
</organism>
<dbReference type="Gene3D" id="3.30.559.70">
    <property type="entry name" value="Choline/Carnitine o-acyltransferase, domain 2"/>
    <property type="match status" value="1"/>
</dbReference>
<evidence type="ECO:0000256" key="9">
    <source>
        <dbReference type="ARBA" id="ARBA00023098"/>
    </source>
</evidence>
<evidence type="ECO:0000256" key="15">
    <source>
        <dbReference type="ARBA" id="ARBA00053195"/>
    </source>
</evidence>
<evidence type="ECO:0000256" key="10">
    <source>
        <dbReference type="ARBA" id="ARBA00023128"/>
    </source>
</evidence>
<evidence type="ECO:0000259" key="20">
    <source>
        <dbReference type="Pfam" id="PF00755"/>
    </source>
</evidence>